<evidence type="ECO:0000313" key="1">
    <source>
        <dbReference type="EMBL" id="TFK55327.1"/>
    </source>
</evidence>
<keyword evidence="2" id="KW-1185">Reference proteome</keyword>
<name>A0A5C3NEL0_9AGAM</name>
<organism evidence="1 2">
    <name type="scientific">Heliocybe sulcata</name>
    <dbReference type="NCBI Taxonomy" id="5364"/>
    <lineage>
        <taxon>Eukaryota</taxon>
        <taxon>Fungi</taxon>
        <taxon>Dikarya</taxon>
        <taxon>Basidiomycota</taxon>
        <taxon>Agaricomycotina</taxon>
        <taxon>Agaricomycetes</taxon>
        <taxon>Gloeophyllales</taxon>
        <taxon>Gloeophyllaceae</taxon>
        <taxon>Heliocybe</taxon>
    </lineage>
</organism>
<gene>
    <name evidence="1" type="ORF">OE88DRAFT_1034421</name>
</gene>
<dbReference type="AlphaFoldDB" id="A0A5C3NEL0"/>
<proteinExistence type="predicted"/>
<evidence type="ECO:0000313" key="2">
    <source>
        <dbReference type="Proteomes" id="UP000305948"/>
    </source>
</evidence>
<dbReference type="EMBL" id="ML213505">
    <property type="protein sequence ID" value="TFK55327.1"/>
    <property type="molecule type" value="Genomic_DNA"/>
</dbReference>
<protein>
    <submittedName>
        <fullName evidence="1">Uncharacterized protein</fullName>
    </submittedName>
</protein>
<accession>A0A5C3NEL0</accession>
<dbReference type="Proteomes" id="UP000305948">
    <property type="component" value="Unassembled WGS sequence"/>
</dbReference>
<sequence>MGTLRGYIYNKRPASCCAQEYSWTRTCLLFLEVCPGGSLSSSDSQTGCAACVPCTPRCIGVCATTCEIMTSKLSLWTALLVSVWPCLARRLSLSTCAPVRTAMI</sequence>
<reference evidence="1 2" key="1">
    <citation type="journal article" date="2019" name="Nat. Ecol. Evol.">
        <title>Megaphylogeny resolves global patterns of mushroom evolution.</title>
        <authorList>
            <person name="Varga T."/>
            <person name="Krizsan K."/>
            <person name="Foldi C."/>
            <person name="Dima B."/>
            <person name="Sanchez-Garcia M."/>
            <person name="Sanchez-Ramirez S."/>
            <person name="Szollosi G.J."/>
            <person name="Szarkandi J.G."/>
            <person name="Papp V."/>
            <person name="Albert L."/>
            <person name="Andreopoulos W."/>
            <person name="Angelini C."/>
            <person name="Antonin V."/>
            <person name="Barry K.W."/>
            <person name="Bougher N.L."/>
            <person name="Buchanan P."/>
            <person name="Buyck B."/>
            <person name="Bense V."/>
            <person name="Catcheside P."/>
            <person name="Chovatia M."/>
            <person name="Cooper J."/>
            <person name="Damon W."/>
            <person name="Desjardin D."/>
            <person name="Finy P."/>
            <person name="Geml J."/>
            <person name="Haridas S."/>
            <person name="Hughes K."/>
            <person name="Justo A."/>
            <person name="Karasinski D."/>
            <person name="Kautmanova I."/>
            <person name="Kiss B."/>
            <person name="Kocsube S."/>
            <person name="Kotiranta H."/>
            <person name="LaButti K.M."/>
            <person name="Lechner B.E."/>
            <person name="Liimatainen K."/>
            <person name="Lipzen A."/>
            <person name="Lukacs Z."/>
            <person name="Mihaltcheva S."/>
            <person name="Morgado L.N."/>
            <person name="Niskanen T."/>
            <person name="Noordeloos M.E."/>
            <person name="Ohm R.A."/>
            <person name="Ortiz-Santana B."/>
            <person name="Ovrebo C."/>
            <person name="Racz N."/>
            <person name="Riley R."/>
            <person name="Savchenko A."/>
            <person name="Shiryaev A."/>
            <person name="Soop K."/>
            <person name="Spirin V."/>
            <person name="Szebenyi C."/>
            <person name="Tomsovsky M."/>
            <person name="Tulloss R.E."/>
            <person name="Uehling J."/>
            <person name="Grigoriev I.V."/>
            <person name="Vagvolgyi C."/>
            <person name="Papp T."/>
            <person name="Martin F.M."/>
            <person name="Miettinen O."/>
            <person name="Hibbett D.S."/>
            <person name="Nagy L.G."/>
        </authorList>
    </citation>
    <scope>NUCLEOTIDE SEQUENCE [LARGE SCALE GENOMIC DNA]</scope>
    <source>
        <strain evidence="1 2">OMC1185</strain>
    </source>
</reference>